<evidence type="ECO:0000313" key="3">
    <source>
        <dbReference type="EMBL" id="CAL6082139.1"/>
    </source>
</evidence>
<reference evidence="2" key="1">
    <citation type="submission" date="2023-06" db="EMBL/GenBank/DDBJ databases">
        <authorList>
            <person name="Kurt Z."/>
        </authorList>
    </citation>
    <scope>NUCLEOTIDE SEQUENCE</scope>
</reference>
<evidence type="ECO:0000313" key="2">
    <source>
        <dbReference type="EMBL" id="CAI9945111.1"/>
    </source>
</evidence>
<accession>A0AA86PUL4</accession>
<reference evidence="3 4" key="2">
    <citation type="submission" date="2024-07" db="EMBL/GenBank/DDBJ databases">
        <authorList>
            <person name="Akdeniz Z."/>
        </authorList>
    </citation>
    <scope>NUCLEOTIDE SEQUENCE [LARGE SCALE GENOMIC DNA]</scope>
</reference>
<feature type="coiled-coil region" evidence="1">
    <location>
        <begin position="166"/>
        <end position="218"/>
    </location>
</feature>
<keyword evidence="1" id="KW-0175">Coiled coil</keyword>
<proteinExistence type="predicted"/>
<name>A0AA86PUL4_9EUKA</name>
<dbReference type="EMBL" id="CAXDID020000360">
    <property type="protein sequence ID" value="CAL6082139.1"/>
    <property type="molecule type" value="Genomic_DNA"/>
</dbReference>
<sequence length="478" mass="56514">MNELSDVNDIPWQIEIPQQQKEFFQKIQRELRQLQKLGSMVNQTLYDTPSKNEIIPYLEQKIDIEEARKLVQELNEQIQASRDAQQALKKDFSDKISQQQNQLFQLQRQSKQLMDFQGDYETMKKEINQLRRLGEETQTKAASNLTDYRSEQEYIHKTFTQLSSDVESMIKQVKIMEDNQKQLQAKTDMIRDNLVVNYEQINRNITEANLMIQKVVNEIPKTVQKAKSDLTAEISQIVIQEKQRRQLEQNYFIQIIKQIQDKLQSCDSTLKEQKTTLKNQIDQTESTVDIKLNEIRLSFKKMIDEHNTKIIFTQNELLNATNEQKLQLSKLNTFENTFKQADKQWKESVSQVQSNTEHYVQLLNDKINEQSGKIEGMLNKAVNEARESQEISQNMKNMWENDWRKRELLVDQQLIELKTLGDEVRLAAEGETQYRTQGEKEIELKIQEVHEYLEKRLNTKVDRDEAQKALYMKVDAIE</sequence>
<dbReference type="Proteomes" id="UP001642409">
    <property type="component" value="Unassembled WGS sequence"/>
</dbReference>
<comment type="caution">
    <text evidence="2">The sequence shown here is derived from an EMBL/GenBank/DDBJ whole genome shotgun (WGS) entry which is preliminary data.</text>
</comment>
<keyword evidence="4" id="KW-1185">Reference proteome</keyword>
<dbReference type="EMBL" id="CATOUU010000737">
    <property type="protein sequence ID" value="CAI9945111.1"/>
    <property type="molecule type" value="Genomic_DNA"/>
</dbReference>
<dbReference type="AlphaFoldDB" id="A0AA86PUL4"/>
<feature type="coiled-coil region" evidence="1">
    <location>
        <begin position="57"/>
        <end position="140"/>
    </location>
</feature>
<evidence type="ECO:0000256" key="1">
    <source>
        <dbReference type="SAM" id="Coils"/>
    </source>
</evidence>
<protein>
    <submittedName>
        <fullName evidence="2">Uncharacterized protein</fullName>
    </submittedName>
</protein>
<organism evidence="2">
    <name type="scientific">Hexamita inflata</name>
    <dbReference type="NCBI Taxonomy" id="28002"/>
    <lineage>
        <taxon>Eukaryota</taxon>
        <taxon>Metamonada</taxon>
        <taxon>Diplomonadida</taxon>
        <taxon>Hexamitidae</taxon>
        <taxon>Hexamitinae</taxon>
        <taxon>Hexamita</taxon>
    </lineage>
</organism>
<evidence type="ECO:0000313" key="4">
    <source>
        <dbReference type="Proteomes" id="UP001642409"/>
    </source>
</evidence>
<gene>
    <name evidence="2" type="ORF">HINF_LOCUS32756</name>
    <name evidence="3" type="ORF">HINF_LOCUS60931</name>
</gene>